<evidence type="ECO:0000313" key="9">
    <source>
        <dbReference type="EMBL" id="OZF98430.1"/>
    </source>
</evidence>
<evidence type="ECO:0000313" key="11">
    <source>
        <dbReference type="Proteomes" id="UP000483820"/>
    </source>
</evidence>
<evidence type="ECO:0000256" key="5">
    <source>
        <dbReference type="ARBA" id="ARBA00023136"/>
    </source>
</evidence>
<keyword evidence="4 6" id="KW-0333">Golgi apparatus</keyword>
<dbReference type="EMBL" id="NMWX01000006">
    <property type="protein sequence ID" value="OZF98430.1"/>
    <property type="molecule type" value="Genomic_DNA"/>
</dbReference>
<organism evidence="9 10">
    <name type="scientific">Caenorhabditis remanei</name>
    <name type="common">Caenorhabditis vulgaris</name>
    <dbReference type="NCBI Taxonomy" id="31234"/>
    <lineage>
        <taxon>Eukaryota</taxon>
        <taxon>Metazoa</taxon>
        <taxon>Ecdysozoa</taxon>
        <taxon>Nematoda</taxon>
        <taxon>Chromadorea</taxon>
        <taxon>Rhabditida</taxon>
        <taxon>Rhabditina</taxon>
        <taxon>Rhabditomorpha</taxon>
        <taxon>Rhabditoidea</taxon>
        <taxon>Rhabditidae</taxon>
        <taxon>Peloderinae</taxon>
        <taxon>Caenorhabditis</taxon>
    </lineage>
</organism>
<sequence>MSTEQDTKTEEQIPLTYAAVAAPDTVATEGEAAVVAPEEPKPKKNWFTWGKKKTAGGDVANVEEGAVAAGDDEPVKEKKEKTCWWKRCQKKGEGEQKEDNIAIGMDLVNRDTQNINNHIQLNFEDIFGEADSQHSWDCVWRLNHTVFNATRLFIYRLVSILALPFTFLFAIFFGLVASINVFIIVPLGKLLSIPGNLLAKIWNWLVHAIFDPIASAVGLIFSNFNIRKYGINQETTAPCV</sequence>
<evidence type="ECO:0000256" key="7">
    <source>
        <dbReference type="SAM" id="Phobius"/>
    </source>
</evidence>
<dbReference type="GO" id="GO:0070836">
    <property type="term" value="P:caveola assembly"/>
    <property type="evidence" value="ECO:0007669"/>
    <property type="project" value="InterPro"/>
</dbReference>
<keyword evidence="7" id="KW-1133">Transmembrane helix</keyword>
<comment type="subcellular location">
    <subcellularLocation>
        <location evidence="1 6">Cell membrane</location>
        <topology evidence="1 6">Peripheral membrane protein</topology>
    </subcellularLocation>
    <subcellularLocation>
        <location evidence="6">Golgi apparatus membrane</location>
        <topology evidence="6">Peripheral membrane protein</topology>
    </subcellularLocation>
    <subcellularLocation>
        <location evidence="6">Membrane</location>
        <location evidence="6">Caveola</location>
        <topology evidence="6">Peripheral membrane protein</topology>
    </subcellularLocation>
</comment>
<dbReference type="PANTHER" id="PTHR10844">
    <property type="entry name" value="CAVEOLIN"/>
    <property type="match status" value="1"/>
</dbReference>
<comment type="function">
    <text evidence="6">May act as a scaffolding protein within caveolar membranes. Interacts directly with G-protein alpha subunits and can functionally regulate their activity.</text>
</comment>
<proteinExistence type="inferred from homology"/>
<evidence type="ECO:0000313" key="8">
    <source>
        <dbReference type="EMBL" id="KAF1756809.1"/>
    </source>
</evidence>
<reference evidence="10" key="2">
    <citation type="submission" date="2017-08" db="EMBL/GenBank/DDBJ databases">
        <authorList>
            <person name="Fierst J.L."/>
        </authorList>
    </citation>
    <scope>NUCLEOTIDE SEQUENCE [LARGE SCALE GENOMIC DNA]</scope>
    <source>
        <strain evidence="10">PX439</strain>
    </source>
</reference>
<dbReference type="GO" id="GO:0000139">
    <property type="term" value="C:Golgi membrane"/>
    <property type="evidence" value="ECO:0007669"/>
    <property type="project" value="UniProtKB-SubCell"/>
</dbReference>
<dbReference type="AlphaFoldDB" id="A0A261AK96"/>
<keyword evidence="5 6" id="KW-0472">Membrane</keyword>
<feature type="transmembrane region" description="Helical" evidence="7">
    <location>
        <begin position="204"/>
        <end position="224"/>
    </location>
</feature>
<reference evidence="8 11" key="3">
    <citation type="submission" date="2019-12" db="EMBL/GenBank/DDBJ databases">
        <title>Chromosome-level assembly of the Caenorhabditis remanei genome.</title>
        <authorList>
            <person name="Teterina A.A."/>
            <person name="Willis J.H."/>
            <person name="Phillips P.C."/>
        </authorList>
    </citation>
    <scope>NUCLEOTIDE SEQUENCE [LARGE SCALE GENOMIC DNA]</scope>
    <source>
        <strain evidence="8 11">PX506</strain>
        <tissue evidence="8">Whole organism</tissue>
    </source>
</reference>
<keyword evidence="7" id="KW-0812">Transmembrane</keyword>
<evidence type="ECO:0000256" key="3">
    <source>
        <dbReference type="ARBA" id="ARBA00022475"/>
    </source>
</evidence>
<keyword evidence="10" id="KW-1185">Reference proteome</keyword>
<name>A0A261AK96_CAERE</name>
<feature type="non-terminal residue" evidence="9">
    <location>
        <position position="1"/>
    </location>
</feature>
<feature type="transmembrane region" description="Helical" evidence="7">
    <location>
        <begin position="160"/>
        <end position="184"/>
    </location>
</feature>
<dbReference type="PANTHER" id="PTHR10844:SF21">
    <property type="entry name" value="CAVEOLIN-1"/>
    <property type="match status" value="1"/>
</dbReference>
<evidence type="ECO:0000256" key="1">
    <source>
        <dbReference type="ARBA" id="ARBA00004202"/>
    </source>
</evidence>
<reference evidence="9" key="1">
    <citation type="submission" date="2017-08" db="EMBL/GenBank/DDBJ databases">
        <authorList>
            <person name="de Groot N.N."/>
        </authorList>
    </citation>
    <scope>NUCLEOTIDE SEQUENCE [LARGE SCALE GENOMIC DNA]</scope>
    <source>
        <strain evidence="9">PX439</strain>
    </source>
</reference>
<dbReference type="Proteomes" id="UP000216624">
    <property type="component" value="Unassembled WGS sequence"/>
</dbReference>
<dbReference type="Pfam" id="PF01146">
    <property type="entry name" value="Caveolin"/>
    <property type="match status" value="1"/>
</dbReference>
<dbReference type="GO" id="GO:0060090">
    <property type="term" value="F:molecular adaptor activity"/>
    <property type="evidence" value="ECO:0007669"/>
    <property type="project" value="TreeGrafter"/>
</dbReference>
<comment type="caution">
    <text evidence="9">The sequence shown here is derived from an EMBL/GenBank/DDBJ whole genome shotgun (WGS) entry which is preliminary data.</text>
</comment>
<evidence type="ECO:0000256" key="6">
    <source>
        <dbReference type="RuleBase" id="RU000680"/>
    </source>
</evidence>
<dbReference type="Proteomes" id="UP000483820">
    <property type="component" value="Chromosome IV"/>
</dbReference>
<accession>A0A261AK96</accession>
<keyword evidence="3 6" id="KW-1003">Cell membrane</keyword>
<dbReference type="InterPro" id="IPR001612">
    <property type="entry name" value="Caveolin"/>
</dbReference>
<evidence type="ECO:0000256" key="4">
    <source>
        <dbReference type="ARBA" id="ARBA00023034"/>
    </source>
</evidence>
<dbReference type="EMBL" id="WUAV01000004">
    <property type="protein sequence ID" value="KAF1756809.1"/>
    <property type="molecule type" value="Genomic_DNA"/>
</dbReference>
<gene>
    <name evidence="9" type="ORF">FL82_04450</name>
    <name evidence="8" type="ORF">GCK72_013263</name>
</gene>
<comment type="similarity">
    <text evidence="2 6">Belongs to the caveolin family.</text>
</comment>
<protein>
    <recommendedName>
        <fullName evidence="6">Caveolin</fullName>
    </recommendedName>
</protein>
<evidence type="ECO:0000256" key="2">
    <source>
        <dbReference type="ARBA" id="ARBA00010988"/>
    </source>
</evidence>
<dbReference type="GO" id="GO:0005901">
    <property type="term" value="C:caveola"/>
    <property type="evidence" value="ECO:0007669"/>
    <property type="project" value="UniProtKB-SubCell"/>
</dbReference>
<evidence type="ECO:0000313" key="10">
    <source>
        <dbReference type="Proteomes" id="UP000216624"/>
    </source>
</evidence>